<organism evidence="1 2">
    <name type="scientific">Pseudomonas wuhanensis</name>
    <dbReference type="NCBI Taxonomy" id="2954098"/>
    <lineage>
        <taxon>Bacteria</taxon>
        <taxon>Pseudomonadati</taxon>
        <taxon>Pseudomonadota</taxon>
        <taxon>Gammaproteobacteria</taxon>
        <taxon>Pseudomonadales</taxon>
        <taxon>Pseudomonadaceae</taxon>
        <taxon>Pseudomonas</taxon>
    </lineage>
</organism>
<evidence type="ECO:0000313" key="1">
    <source>
        <dbReference type="EMBL" id="WLI19776.1"/>
    </source>
</evidence>
<dbReference type="Proteomes" id="UP001230768">
    <property type="component" value="Chromosome"/>
</dbReference>
<proteinExistence type="predicted"/>
<name>A0ABY9GW71_9PSED</name>
<accession>A0ABY9GW71</accession>
<reference evidence="1 2" key="1">
    <citation type="submission" date="2023-02" db="EMBL/GenBank/DDBJ databases">
        <title>Evolution of Hrp T3SS in non-pathogenic Pseudomonas fluorescens.</title>
        <authorList>
            <person name="Liao K."/>
            <person name="Wei H."/>
            <person name="Gu Y."/>
        </authorList>
    </citation>
    <scope>NUCLEOTIDE SEQUENCE [LARGE SCALE GENOMIC DNA]</scope>
    <source>
        <strain evidence="1 2">FP607</strain>
    </source>
</reference>
<dbReference type="EMBL" id="CP117430">
    <property type="protein sequence ID" value="WLI19776.1"/>
    <property type="molecule type" value="Genomic_DNA"/>
</dbReference>
<protein>
    <submittedName>
        <fullName evidence="1">Uncharacterized protein</fullName>
    </submittedName>
</protein>
<evidence type="ECO:0000313" key="2">
    <source>
        <dbReference type="Proteomes" id="UP001230768"/>
    </source>
</evidence>
<dbReference type="RefSeq" id="WP_305425512.1">
    <property type="nucleotide sequence ID" value="NZ_CP117430.1"/>
</dbReference>
<gene>
    <name evidence="1" type="ORF">PSH88_06995</name>
</gene>
<sequence>MPNAEEKVREHIRSIDAALYPDFVDEAYSTVWGYLLALYDFELISESQREDLDREAVAARETRKAKLAKKKR</sequence>
<keyword evidence="2" id="KW-1185">Reference proteome</keyword>